<name>A0A9X2FFX6_9LACO</name>
<sequence length="127" mass="14200">MKKVLNLVLLAFLTCSMAMVPVSVSAKTTVSAKKGQIKTTYKLISSDFYKKAKIYHTKKTKVPVYTALISADRPKVTLTKASTLKAKTNYSFTKEIKVKISNHKQQTYMYAKGHGWVVKTSLVSGKY</sequence>
<accession>A0A9X2FFX6</accession>
<dbReference type="AlphaFoldDB" id="A0A9X2FFX6"/>
<dbReference type="Proteomes" id="UP001139006">
    <property type="component" value="Unassembled WGS sequence"/>
</dbReference>
<reference evidence="2 3" key="1">
    <citation type="journal article" date="2023" name="Int. J. Syst. Evol. Microbiol.">
        <title>Ligilactobacillus ubinensis sp. nov., a novel species isolated from the wild ferment of a durian fruit (Durio zibethinus).</title>
        <authorList>
            <person name="Heng Y.C."/>
            <person name="Menon N."/>
            <person name="Chen B."/>
            <person name="Loo B.Z.L."/>
            <person name="Wong G.W.J."/>
            <person name="Lim A.C.H."/>
            <person name="Silvaraju S."/>
            <person name="Kittelmann S."/>
        </authorList>
    </citation>
    <scope>NUCLEOTIDE SEQUENCE [LARGE SCALE GENOMIC DNA]</scope>
    <source>
        <strain evidence="2 3">WILCCON 0076</strain>
    </source>
</reference>
<protein>
    <submittedName>
        <fullName evidence="2">Uncharacterized protein</fullName>
    </submittedName>
</protein>
<keyword evidence="1" id="KW-0732">Signal</keyword>
<comment type="caution">
    <text evidence="2">The sequence shown here is derived from an EMBL/GenBank/DDBJ whole genome shotgun (WGS) entry which is preliminary data.</text>
</comment>
<proteinExistence type="predicted"/>
<organism evidence="2 3">
    <name type="scientific">Ligilactobacillus ubinensis</name>
    <dbReference type="NCBI Taxonomy" id="2876789"/>
    <lineage>
        <taxon>Bacteria</taxon>
        <taxon>Bacillati</taxon>
        <taxon>Bacillota</taxon>
        <taxon>Bacilli</taxon>
        <taxon>Lactobacillales</taxon>
        <taxon>Lactobacillaceae</taxon>
        <taxon>Ligilactobacillus</taxon>
    </lineage>
</organism>
<evidence type="ECO:0000313" key="3">
    <source>
        <dbReference type="Proteomes" id="UP001139006"/>
    </source>
</evidence>
<dbReference type="RefSeq" id="WP_253358462.1">
    <property type="nucleotide sequence ID" value="NZ_JAIULA010000001.1"/>
</dbReference>
<evidence type="ECO:0000313" key="2">
    <source>
        <dbReference type="EMBL" id="MCP0885782.1"/>
    </source>
</evidence>
<evidence type="ECO:0000256" key="1">
    <source>
        <dbReference type="SAM" id="SignalP"/>
    </source>
</evidence>
<gene>
    <name evidence="2" type="ORF">LB941_00355</name>
</gene>
<feature type="chain" id="PRO_5040742155" evidence="1">
    <location>
        <begin position="27"/>
        <end position="127"/>
    </location>
</feature>
<keyword evidence="3" id="KW-1185">Reference proteome</keyword>
<feature type="signal peptide" evidence="1">
    <location>
        <begin position="1"/>
        <end position="26"/>
    </location>
</feature>
<dbReference type="EMBL" id="JAIULA010000001">
    <property type="protein sequence ID" value="MCP0885782.1"/>
    <property type="molecule type" value="Genomic_DNA"/>
</dbReference>